<dbReference type="InterPro" id="IPR036179">
    <property type="entry name" value="Ig-like_dom_sf"/>
</dbReference>
<keyword evidence="2" id="KW-0812">Transmembrane</keyword>
<evidence type="ECO:0000256" key="6">
    <source>
        <dbReference type="ARBA" id="ARBA00023180"/>
    </source>
</evidence>
<keyword evidence="3" id="KW-1133">Transmembrane helix</keyword>
<dbReference type="InterPro" id="IPR003961">
    <property type="entry name" value="FN3_dom"/>
</dbReference>
<organism evidence="10">
    <name type="scientific">Anisakis simplex</name>
    <name type="common">Herring worm</name>
    <dbReference type="NCBI Taxonomy" id="6269"/>
    <lineage>
        <taxon>Eukaryota</taxon>
        <taxon>Metazoa</taxon>
        <taxon>Ecdysozoa</taxon>
        <taxon>Nematoda</taxon>
        <taxon>Chromadorea</taxon>
        <taxon>Rhabditida</taxon>
        <taxon>Spirurina</taxon>
        <taxon>Ascaridomorpha</taxon>
        <taxon>Ascaridoidea</taxon>
        <taxon>Anisakidae</taxon>
        <taxon>Anisakis</taxon>
        <taxon>Anisakis simplex complex</taxon>
    </lineage>
</organism>
<dbReference type="AlphaFoldDB" id="A0A0M3JWQ4"/>
<evidence type="ECO:0000256" key="4">
    <source>
        <dbReference type="ARBA" id="ARBA00023136"/>
    </source>
</evidence>
<dbReference type="Pfam" id="PF13927">
    <property type="entry name" value="Ig_3"/>
    <property type="match status" value="2"/>
</dbReference>
<dbReference type="SUPFAM" id="SSF49265">
    <property type="entry name" value="Fibronectin type III"/>
    <property type="match status" value="1"/>
</dbReference>
<dbReference type="InterPro" id="IPR013783">
    <property type="entry name" value="Ig-like_fold"/>
</dbReference>
<dbReference type="CDD" id="cd00063">
    <property type="entry name" value="FN3"/>
    <property type="match status" value="1"/>
</dbReference>
<dbReference type="SMART" id="SM00408">
    <property type="entry name" value="IGc2"/>
    <property type="match status" value="4"/>
</dbReference>
<dbReference type="SMART" id="SM00409">
    <property type="entry name" value="IG"/>
    <property type="match status" value="7"/>
</dbReference>
<keyword evidence="5" id="KW-1015">Disulfide bond</keyword>
<evidence type="ECO:0000259" key="9">
    <source>
        <dbReference type="PROSITE" id="PS50853"/>
    </source>
</evidence>
<dbReference type="GO" id="GO:0098609">
    <property type="term" value="P:cell-cell adhesion"/>
    <property type="evidence" value="ECO:0007669"/>
    <property type="project" value="TreeGrafter"/>
</dbReference>
<evidence type="ECO:0000256" key="3">
    <source>
        <dbReference type="ARBA" id="ARBA00022989"/>
    </source>
</evidence>
<dbReference type="PANTHER" id="PTHR11640">
    <property type="entry name" value="NEPHRIN"/>
    <property type="match status" value="1"/>
</dbReference>
<feature type="domain" description="Ig-like" evidence="8">
    <location>
        <begin position="1"/>
        <end position="91"/>
    </location>
</feature>
<keyword evidence="6" id="KW-0325">Glycoprotein</keyword>
<reference evidence="10" key="1">
    <citation type="submission" date="2016-04" db="UniProtKB">
        <authorList>
            <consortium name="WormBaseParasite"/>
        </authorList>
    </citation>
    <scope>IDENTIFICATION</scope>
</reference>
<proteinExistence type="predicted"/>
<feature type="domain" description="Fibronectin type-III" evidence="9">
    <location>
        <begin position="843"/>
        <end position="931"/>
    </location>
</feature>
<sequence>LGQKVILRCVAEPSPSGEKLRSQWKSNDGSLLGFHDEGVLAGYGGRYSYMRDGPDEKHLKIENVTLEDDGIFECQMMRPGLRGFRSSSYVTVVVPPSGISLMKYRAGEAIQVNEDTPLNISCTTPSTKPASALNWYMNGKLINEGIHRWNEHHLNGTVTSYAALIWKPTRNDHKSVLTCETSHAFSPNQYRVNISLDVLYPSESPRITVVSGGSSADAGDNVTMVCSTSGGNPPPNVTWYLNERPIGSNFYYDYTSQETRNVYSMVVEADDNGAIYECRSVNRQGADPLEASIRLSISYAPLGVDVYGETATRYGRPVLLHCRSRLSNPASKIKWLVNGKPMRSLNEMQHEQPTGIITLSNLTINPSEAIVINHQIIVECIAENEKGRASKQHTIRMLAPPMEPRIYGMDGEALVEGETLNLTCEAHGGNPLATLSWFRGVDKVIIHYLRNSKRKTKTRWKELKETRSTASGDISQSTVSFVLDRSMNSQPVRCEAENGALDEPLVAIKIITVLFAPRRVVVRADDRTRRQMIAGESSQLVCVVPSSNPAAEISWQFSNDDHPSTLHGKNKHNKTSREYDGFEVENVLVFTPSIDMDGTDVKCIASHPLWSDQKVTSFPLNILYAPQMTVDGPITIVVDEGDSFKENLTVRANPPVASWRWRKNGVPFDKTEGAIFARGEHIRCCLNEFMPFLIVVFISFKRSVSGFDSGLYTLIAVNSIGTVNVSLRLTVKYAARITHITSPVMAAAGEEVVMECEVDGVPRISGMVKWLRNDKVIDTVSFDGQTRAVLRLNASQETSGAYTCLADNGVGMPNRTNAYLLVSRAPSITRRASLLRAAGPLGGRARLRCRAHAVPDATFHWSIQGNSGTIRYNNTKYSFYETQLDHSTFEKVKVKGLKPAQLYEVAVRAVNARGLTSDYSRPSLSVYTRDENGVIISAVSQKKDAFPRSLMITFCIGGALLLVINCLLLCYMQRHQRKKKLQAISYTHTLPEKTEMVRKTNNAGGDVRPVQMYGALTNTDGIYRPDSANTNRSELAYEQPSEDDQSVRTMIVCLGDPIPSCPAEVNPNGYVQQQMDASGFYDPDCLVGYGFNRLFFNCCDKMAQNGIRNDAATYANMSYPHQYSSTVLKEPPIVDQVSIGAHSSGYSEGNTLTRSKEVVIGCSPRRIRVPRVIDSTSSPIVTNYQTVGGCAPGGAGANNNTVSSQIMSTFMQPGGVHTTPLDYSHIDGDLV</sequence>
<evidence type="ECO:0000256" key="1">
    <source>
        <dbReference type="ARBA" id="ARBA00004479"/>
    </source>
</evidence>
<feature type="domain" description="Ig-like" evidence="8">
    <location>
        <begin position="205"/>
        <end position="296"/>
    </location>
</feature>
<keyword evidence="4" id="KW-0472">Membrane</keyword>
<feature type="domain" description="Ig-like" evidence="8">
    <location>
        <begin position="735"/>
        <end position="823"/>
    </location>
</feature>
<feature type="domain" description="Ig-like" evidence="8">
    <location>
        <begin position="301"/>
        <end position="396"/>
    </location>
</feature>
<dbReference type="GO" id="GO:0005911">
    <property type="term" value="C:cell-cell junction"/>
    <property type="evidence" value="ECO:0007669"/>
    <property type="project" value="TreeGrafter"/>
</dbReference>
<dbReference type="InterPro" id="IPR051275">
    <property type="entry name" value="Cell_adhesion_signaling"/>
</dbReference>
<dbReference type="PROSITE" id="PS50835">
    <property type="entry name" value="IG_LIKE"/>
    <property type="match status" value="7"/>
</dbReference>
<protein>
    <submittedName>
        <fullName evidence="10">Nephrin (inferred by orthology to a human protein)</fullName>
    </submittedName>
</protein>
<evidence type="ECO:0000259" key="8">
    <source>
        <dbReference type="PROSITE" id="PS50835"/>
    </source>
</evidence>
<evidence type="ECO:0000313" key="10">
    <source>
        <dbReference type="WBParaSite" id="ASIM_0001272801-mRNA-1"/>
    </source>
</evidence>
<accession>A0A0M3JWQ4</accession>
<dbReference type="Pfam" id="PF07686">
    <property type="entry name" value="V-set"/>
    <property type="match status" value="1"/>
</dbReference>
<dbReference type="Gene3D" id="2.60.40.10">
    <property type="entry name" value="Immunoglobulins"/>
    <property type="match status" value="9"/>
</dbReference>
<dbReference type="InterPro" id="IPR013162">
    <property type="entry name" value="CD80_C2-set"/>
</dbReference>
<dbReference type="InterPro" id="IPR007110">
    <property type="entry name" value="Ig-like_dom"/>
</dbReference>
<dbReference type="Pfam" id="PF08205">
    <property type="entry name" value="C2-set_2"/>
    <property type="match status" value="4"/>
</dbReference>
<name>A0A0M3JWQ4_ANISI</name>
<dbReference type="WBParaSite" id="ASIM_0001272801-mRNA-1">
    <property type="protein sequence ID" value="ASIM_0001272801-mRNA-1"/>
    <property type="gene ID" value="ASIM_0001272801"/>
</dbReference>
<evidence type="ECO:0000256" key="7">
    <source>
        <dbReference type="ARBA" id="ARBA00023319"/>
    </source>
</evidence>
<dbReference type="PANTHER" id="PTHR11640:SF136">
    <property type="entry name" value="NEPHRIN"/>
    <property type="match status" value="1"/>
</dbReference>
<feature type="domain" description="Ig-like" evidence="8">
    <location>
        <begin position="96"/>
        <end position="195"/>
    </location>
</feature>
<dbReference type="PROSITE" id="PS50853">
    <property type="entry name" value="FN3"/>
    <property type="match status" value="1"/>
</dbReference>
<evidence type="ECO:0000256" key="2">
    <source>
        <dbReference type="ARBA" id="ARBA00022692"/>
    </source>
</evidence>
<dbReference type="InterPro" id="IPR036116">
    <property type="entry name" value="FN3_sf"/>
</dbReference>
<dbReference type="SUPFAM" id="SSF48726">
    <property type="entry name" value="Immunoglobulin"/>
    <property type="match status" value="8"/>
</dbReference>
<dbReference type="InterPro" id="IPR003599">
    <property type="entry name" value="Ig_sub"/>
</dbReference>
<dbReference type="GO" id="GO:0005886">
    <property type="term" value="C:plasma membrane"/>
    <property type="evidence" value="ECO:0007669"/>
    <property type="project" value="TreeGrafter"/>
</dbReference>
<keyword evidence="7" id="KW-0393">Immunoglobulin domain</keyword>
<dbReference type="InterPro" id="IPR013106">
    <property type="entry name" value="Ig_V-set"/>
</dbReference>
<feature type="domain" description="Ig-like" evidence="8">
    <location>
        <begin position="517"/>
        <end position="616"/>
    </location>
</feature>
<dbReference type="InterPro" id="IPR003598">
    <property type="entry name" value="Ig_sub2"/>
</dbReference>
<comment type="subcellular location">
    <subcellularLocation>
        <location evidence="1">Membrane</location>
        <topology evidence="1">Single-pass type I membrane protein</topology>
    </subcellularLocation>
</comment>
<dbReference type="GO" id="GO:0050839">
    <property type="term" value="F:cell adhesion molecule binding"/>
    <property type="evidence" value="ECO:0007669"/>
    <property type="project" value="TreeGrafter"/>
</dbReference>
<evidence type="ECO:0000256" key="5">
    <source>
        <dbReference type="ARBA" id="ARBA00023157"/>
    </source>
</evidence>
<feature type="domain" description="Ig-like" evidence="8">
    <location>
        <begin position="404"/>
        <end position="507"/>
    </location>
</feature>